<feature type="region of interest" description="Disordered" evidence="4">
    <location>
        <begin position="89"/>
        <end position="125"/>
    </location>
</feature>
<protein>
    <recommendedName>
        <fullName evidence="5">WW domain-containing protein</fullName>
    </recommendedName>
</protein>
<keyword evidence="3" id="KW-0597">Phosphoprotein</keyword>
<feature type="compositionally biased region" description="Basic and acidic residues" evidence="4">
    <location>
        <begin position="354"/>
        <end position="380"/>
    </location>
</feature>
<proteinExistence type="predicted"/>
<feature type="region of interest" description="Disordered" evidence="4">
    <location>
        <begin position="223"/>
        <end position="256"/>
    </location>
</feature>
<evidence type="ECO:0000256" key="2">
    <source>
        <dbReference type="ARBA" id="ARBA00022490"/>
    </source>
</evidence>
<feature type="region of interest" description="Disordered" evidence="4">
    <location>
        <begin position="322"/>
        <end position="380"/>
    </location>
</feature>
<evidence type="ECO:0000256" key="4">
    <source>
        <dbReference type="SAM" id="MobiDB-lite"/>
    </source>
</evidence>
<name>A0A8J5GRW6_ZINOF</name>
<evidence type="ECO:0000256" key="1">
    <source>
        <dbReference type="ARBA" id="ARBA00004496"/>
    </source>
</evidence>
<organism evidence="6 7">
    <name type="scientific">Zingiber officinale</name>
    <name type="common">Ginger</name>
    <name type="synonym">Amomum zingiber</name>
    <dbReference type="NCBI Taxonomy" id="94328"/>
    <lineage>
        <taxon>Eukaryota</taxon>
        <taxon>Viridiplantae</taxon>
        <taxon>Streptophyta</taxon>
        <taxon>Embryophyta</taxon>
        <taxon>Tracheophyta</taxon>
        <taxon>Spermatophyta</taxon>
        <taxon>Magnoliopsida</taxon>
        <taxon>Liliopsida</taxon>
        <taxon>Zingiberales</taxon>
        <taxon>Zingiberaceae</taxon>
        <taxon>Zingiber</taxon>
    </lineage>
</organism>
<dbReference type="PANTHER" id="PTHR14791:SF29">
    <property type="entry name" value="PROTEIN KIBRA"/>
    <property type="match status" value="1"/>
</dbReference>
<dbReference type="AlphaFoldDB" id="A0A8J5GRW6"/>
<comment type="caution">
    <text evidence="6">The sequence shown here is derived from an EMBL/GenBank/DDBJ whole genome shotgun (WGS) entry which is preliminary data.</text>
</comment>
<keyword evidence="2" id="KW-0963">Cytoplasm</keyword>
<evidence type="ECO:0000313" key="6">
    <source>
        <dbReference type="EMBL" id="KAG6512720.1"/>
    </source>
</evidence>
<dbReference type="SUPFAM" id="SSF51045">
    <property type="entry name" value="WW domain"/>
    <property type="match status" value="1"/>
</dbReference>
<evidence type="ECO:0000256" key="3">
    <source>
        <dbReference type="ARBA" id="ARBA00022553"/>
    </source>
</evidence>
<feature type="domain" description="WW" evidence="5">
    <location>
        <begin position="44"/>
        <end position="78"/>
    </location>
</feature>
<gene>
    <name evidence="6" type="ORF">ZIOFF_030849</name>
</gene>
<dbReference type="InterPro" id="IPR001202">
    <property type="entry name" value="WW_dom"/>
</dbReference>
<dbReference type="Proteomes" id="UP000734854">
    <property type="component" value="Unassembled WGS sequence"/>
</dbReference>
<dbReference type="EMBL" id="JACMSC010000008">
    <property type="protein sequence ID" value="KAG6512720.1"/>
    <property type="molecule type" value="Genomic_DNA"/>
</dbReference>
<feature type="compositionally biased region" description="Low complexity" evidence="4">
    <location>
        <begin position="110"/>
        <end position="120"/>
    </location>
</feature>
<feature type="compositionally biased region" description="Basic and acidic residues" evidence="4">
    <location>
        <begin position="237"/>
        <end position="252"/>
    </location>
</feature>
<dbReference type="GO" id="GO:0005737">
    <property type="term" value="C:cytoplasm"/>
    <property type="evidence" value="ECO:0007669"/>
    <property type="project" value="UniProtKB-SubCell"/>
</dbReference>
<evidence type="ECO:0000313" key="7">
    <source>
        <dbReference type="Proteomes" id="UP000734854"/>
    </source>
</evidence>
<dbReference type="InterPro" id="IPR051105">
    <property type="entry name" value="WWC/KIBRA_Hippo_Reg"/>
</dbReference>
<feature type="compositionally biased region" description="Acidic residues" evidence="4">
    <location>
        <begin position="94"/>
        <end position="109"/>
    </location>
</feature>
<dbReference type="PROSITE" id="PS50020">
    <property type="entry name" value="WW_DOMAIN_2"/>
    <property type="match status" value="1"/>
</dbReference>
<comment type="subcellular location">
    <subcellularLocation>
        <location evidence="1">Cytoplasm</location>
    </subcellularLocation>
</comment>
<sequence>MSTANIETVAASLRSFSLTAAGGNSGDPSPPKVGEITVDLHSNSALPCHWEQHLDMQTGEIHYINRETGVKTTEDPRIAPAYSSDEYSCRSDYEEVEDDDDDDDGDSDSGDFSSSASSASPPNTSAPAHVLVAAGCKGCFMYFMVPKHVDACPNAGGGLLRAEAAGEGAAVRAEAAGEGAAVRAEAAGSCCARGGCRRGSCCARGGCRELLCARRLPARELLGNDGDGTAPTSRGGGEQRKKLPAKAGDDPGKQLPAREPLCARRLQGAAVRAEAAGEGAAVRAEAAGEGAAVRAEAAGSCCARGGCRRGSCWGMMATAQRLRREEEESNGRSCRRRPEKAGDDPGKHQRRKGVPNDDDSRIIGAKSDEDTSMDRQSKSR</sequence>
<accession>A0A8J5GRW6</accession>
<dbReference type="InterPro" id="IPR036020">
    <property type="entry name" value="WW_dom_sf"/>
</dbReference>
<evidence type="ECO:0000259" key="5">
    <source>
        <dbReference type="PROSITE" id="PS50020"/>
    </source>
</evidence>
<reference evidence="6 7" key="1">
    <citation type="submission" date="2020-08" db="EMBL/GenBank/DDBJ databases">
        <title>Plant Genome Project.</title>
        <authorList>
            <person name="Zhang R.-G."/>
        </authorList>
    </citation>
    <scope>NUCLEOTIDE SEQUENCE [LARGE SCALE GENOMIC DNA]</scope>
    <source>
        <tissue evidence="6">Rhizome</tissue>
    </source>
</reference>
<dbReference type="PANTHER" id="PTHR14791">
    <property type="entry name" value="BOMB/KIRA PROTEINS"/>
    <property type="match status" value="1"/>
</dbReference>
<dbReference type="Gene3D" id="2.20.70.10">
    <property type="match status" value="1"/>
</dbReference>
<keyword evidence="7" id="KW-1185">Reference proteome</keyword>